<keyword evidence="3 4" id="KW-0378">Hydrolase</keyword>
<accession>A0A6I1MPE6</accession>
<dbReference type="EC" id="3.5.1.88" evidence="3"/>
<dbReference type="PANTHER" id="PTHR10458:SF22">
    <property type="entry name" value="PEPTIDE DEFORMYLASE"/>
    <property type="match status" value="1"/>
</dbReference>
<feature type="binding site" evidence="3">
    <location>
        <position position="137"/>
    </location>
    <ligand>
        <name>Fe cation</name>
        <dbReference type="ChEBI" id="CHEBI:24875"/>
    </ligand>
</feature>
<comment type="function">
    <text evidence="3">Removes the formyl group from the N-terminal Met of newly synthesized proteins. Requires at least a dipeptide for an efficient rate of reaction. N-terminal L-methionine is a prerequisite for activity but the enzyme has broad specificity at other positions.</text>
</comment>
<dbReference type="CDD" id="cd00487">
    <property type="entry name" value="Pep_deformylase"/>
    <property type="match status" value="1"/>
</dbReference>
<organism evidence="4 5">
    <name type="scientific">Clostridium tarantellae</name>
    <dbReference type="NCBI Taxonomy" id="39493"/>
    <lineage>
        <taxon>Bacteria</taxon>
        <taxon>Bacillati</taxon>
        <taxon>Bacillota</taxon>
        <taxon>Clostridia</taxon>
        <taxon>Eubacteriales</taxon>
        <taxon>Clostridiaceae</taxon>
        <taxon>Clostridium</taxon>
    </lineage>
</organism>
<feature type="active site" evidence="3">
    <location>
        <position position="134"/>
    </location>
</feature>
<keyword evidence="5" id="KW-1185">Reference proteome</keyword>
<reference evidence="4 5" key="1">
    <citation type="submission" date="2019-10" db="EMBL/GenBank/DDBJ databases">
        <title>The Genome Sequence of Clostridium tarantellae Isolated from Fish Brain.</title>
        <authorList>
            <person name="Bano L."/>
            <person name="Kiel M."/>
            <person name="Sales G."/>
            <person name="Doxey A.C."/>
            <person name="Mansfield M.J."/>
            <person name="Schiavone M."/>
            <person name="Rossetto O."/>
            <person name="Pirazzini M."/>
            <person name="Dobrindt U."/>
            <person name="Montecucco C."/>
        </authorList>
    </citation>
    <scope>NUCLEOTIDE SEQUENCE [LARGE SCALE GENOMIC DNA]</scope>
    <source>
        <strain evidence="4 5">DSM 3997</strain>
    </source>
</reference>
<dbReference type="PIRSF" id="PIRSF004749">
    <property type="entry name" value="Pep_def"/>
    <property type="match status" value="1"/>
</dbReference>
<keyword evidence="3" id="KW-0648">Protein biosynthesis</keyword>
<comment type="similarity">
    <text evidence="1 3">Belongs to the polypeptide deformylase family.</text>
</comment>
<keyword evidence="3" id="KW-0479">Metal-binding</keyword>
<dbReference type="RefSeq" id="WP_152891831.1">
    <property type="nucleotide sequence ID" value="NZ_WHJC01000367.1"/>
</dbReference>
<sequence>MAVRKIVQLGDEHLKRKSESVKEINEEVKLIIKDLKDTLATVEGIGLAAPQIAVNKKIIYINFGDGKNEYVLINPKILGVSKETYKDYEGCLSYVMHEGLVERPKAVKIQALNENGEMMVYEAQDLLARCFFHEIDHLDGIMYVDRAIEMYELVDEN</sequence>
<name>A0A6I1MPE6_9CLOT</name>
<dbReference type="PRINTS" id="PR01576">
    <property type="entry name" value="PDEFORMYLASE"/>
</dbReference>
<feature type="binding site" evidence="3">
    <location>
        <position position="133"/>
    </location>
    <ligand>
        <name>Fe cation</name>
        <dbReference type="ChEBI" id="CHEBI:24875"/>
    </ligand>
</feature>
<dbReference type="EMBL" id="WHJC01000367">
    <property type="protein sequence ID" value="MPQ44944.1"/>
    <property type="molecule type" value="Genomic_DNA"/>
</dbReference>
<dbReference type="InterPro" id="IPR023635">
    <property type="entry name" value="Peptide_deformylase"/>
</dbReference>
<dbReference type="Gene3D" id="3.90.45.10">
    <property type="entry name" value="Peptide deformylase"/>
    <property type="match status" value="1"/>
</dbReference>
<keyword evidence="2 3" id="KW-0408">Iron</keyword>
<evidence type="ECO:0000313" key="5">
    <source>
        <dbReference type="Proteomes" id="UP000430345"/>
    </source>
</evidence>
<evidence type="ECO:0000256" key="2">
    <source>
        <dbReference type="ARBA" id="ARBA00023004"/>
    </source>
</evidence>
<evidence type="ECO:0000313" key="4">
    <source>
        <dbReference type="EMBL" id="MPQ44944.1"/>
    </source>
</evidence>
<evidence type="ECO:0000256" key="3">
    <source>
        <dbReference type="HAMAP-Rule" id="MF_00163"/>
    </source>
</evidence>
<dbReference type="Pfam" id="PF01327">
    <property type="entry name" value="Pep_deformylase"/>
    <property type="match status" value="1"/>
</dbReference>
<comment type="cofactor">
    <cofactor evidence="3">
        <name>Fe(2+)</name>
        <dbReference type="ChEBI" id="CHEBI:29033"/>
    </cofactor>
    <text evidence="3">Binds 1 Fe(2+) ion.</text>
</comment>
<dbReference type="OrthoDB" id="9784988at2"/>
<comment type="caution">
    <text evidence="4">The sequence shown here is derived from an EMBL/GenBank/DDBJ whole genome shotgun (WGS) entry which is preliminary data.</text>
</comment>
<dbReference type="Proteomes" id="UP000430345">
    <property type="component" value="Unassembled WGS sequence"/>
</dbReference>
<proteinExistence type="inferred from homology"/>
<gene>
    <name evidence="3 4" type="primary">def</name>
    <name evidence="4" type="ORF">GBZ86_14535</name>
</gene>
<dbReference type="GO" id="GO:0006412">
    <property type="term" value="P:translation"/>
    <property type="evidence" value="ECO:0007669"/>
    <property type="project" value="UniProtKB-UniRule"/>
</dbReference>
<comment type="catalytic activity">
    <reaction evidence="3">
        <text>N-terminal N-formyl-L-methionyl-[peptide] + H2O = N-terminal L-methionyl-[peptide] + formate</text>
        <dbReference type="Rhea" id="RHEA:24420"/>
        <dbReference type="Rhea" id="RHEA-COMP:10639"/>
        <dbReference type="Rhea" id="RHEA-COMP:10640"/>
        <dbReference type="ChEBI" id="CHEBI:15377"/>
        <dbReference type="ChEBI" id="CHEBI:15740"/>
        <dbReference type="ChEBI" id="CHEBI:49298"/>
        <dbReference type="ChEBI" id="CHEBI:64731"/>
        <dbReference type="EC" id="3.5.1.88"/>
    </reaction>
</comment>
<dbReference type="GO" id="GO:0046872">
    <property type="term" value="F:metal ion binding"/>
    <property type="evidence" value="ECO:0007669"/>
    <property type="project" value="UniProtKB-KW"/>
</dbReference>
<dbReference type="PANTHER" id="PTHR10458">
    <property type="entry name" value="PEPTIDE DEFORMYLASE"/>
    <property type="match status" value="1"/>
</dbReference>
<dbReference type="HAMAP" id="MF_00163">
    <property type="entry name" value="Pep_deformylase"/>
    <property type="match status" value="1"/>
</dbReference>
<dbReference type="NCBIfam" id="TIGR00079">
    <property type="entry name" value="pept_deformyl"/>
    <property type="match status" value="1"/>
</dbReference>
<dbReference type="SUPFAM" id="SSF56420">
    <property type="entry name" value="Peptide deformylase"/>
    <property type="match status" value="1"/>
</dbReference>
<protein>
    <recommendedName>
        <fullName evidence="3">Peptide deformylase</fullName>
        <shortName evidence="3">PDF</shortName>
        <ecNumber evidence="3">3.5.1.88</ecNumber>
    </recommendedName>
    <alternativeName>
        <fullName evidence="3">Polypeptide deformylase</fullName>
    </alternativeName>
</protein>
<dbReference type="InterPro" id="IPR036821">
    <property type="entry name" value="Peptide_deformylase_sf"/>
</dbReference>
<evidence type="ECO:0000256" key="1">
    <source>
        <dbReference type="ARBA" id="ARBA00010759"/>
    </source>
</evidence>
<dbReference type="NCBIfam" id="NF001159">
    <property type="entry name" value="PRK00150.1-3"/>
    <property type="match status" value="1"/>
</dbReference>
<dbReference type="GO" id="GO:0042586">
    <property type="term" value="F:peptide deformylase activity"/>
    <property type="evidence" value="ECO:0007669"/>
    <property type="project" value="UniProtKB-UniRule"/>
</dbReference>
<feature type="binding site" evidence="3">
    <location>
        <position position="91"/>
    </location>
    <ligand>
        <name>Fe cation</name>
        <dbReference type="ChEBI" id="CHEBI:24875"/>
    </ligand>
</feature>
<dbReference type="AlphaFoldDB" id="A0A6I1MPE6"/>